<dbReference type="SUPFAM" id="SSF56784">
    <property type="entry name" value="HAD-like"/>
    <property type="match status" value="1"/>
</dbReference>
<dbReference type="GO" id="GO:0000287">
    <property type="term" value="F:magnesium ion binding"/>
    <property type="evidence" value="ECO:0007669"/>
    <property type="project" value="TreeGrafter"/>
</dbReference>
<dbReference type="InterPro" id="IPR023214">
    <property type="entry name" value="HAD_sf"/>
</dbReference>
<proteinExistence type="predicted"/>
<keyword evidence="2" id="KW-1185">Reference proteome</keyword>
<dbReference type="InterPro" id="IPR036412">
    <property type="entry name" value="HAD-like_sf"/>
</dbReference>
<dbReference type="Gene3D" id="3.40.50.1000">
    <property type="entry name" value="HAD superfamily/HAD-like"/>
    <property type="match status" value="1"/>
</dbReference>
<protein>
    <recommendedName>
        <fullName evidence="3">Sugar-phosphatase</fullName>
    </recommendedName>
</protein>
<dbReference type="PANTHER" id="PTHR10000:SF53">
    <property type="entry name" value="5-AMINO-6-(5-PHOSPHO-D-RIBITYLAMINO)URACIL PHOSPHATASE YBJI-RELATED"/>
    <property type="match status" value="1"/>
</dbReference>
<reference evidence="1 2" key="1">
    <citation type="journal article" date="2015" name="Genome Announc.">
        <title>Expanding the biotechnology potential of lactobacilli through comparative genomics of 213 strains and associated genera.</title>
        <authorList>
            <person name="Sun Z."/>
            <person name="Harris H.M."/>
            <person name="McCann A."/>
            <person name="Guo C."/>
            <person name="Argimon S."/>
            <person name="Zhang W."/>
            <person name="Yang X."/>
            <person name="Jeffery I.B."/>
            <person name="Cooney J.C."/>
            <person name="Kagawa T.F."/>
            <person name="Liu W."/>
            <person name="Song Y."/>
            <person name="Salvetti E."/>
            <person name="Wrobel A."/>
            <person name="Rasinkangas P."/>
            <person name="Parkhill J."/>
            <person name="Rea M.C."/>
            <person name="O'Sullivan O."/>
            <person name="Ritari J."/>
            <person name="Douillard F.P."/>
            <person name="Paul Ross R."/>
            <person name="Yang R."/>
            <person name="Briner A.E."/>
            <person name="Felis G.E."/>
            <person name="de Vos W.M."/>
            <person name="Barrangou R."/>
            <person name="Klaenhammer T.R."/>
            <person name="Caufield P.W."/>
            <person name="Cui Y."/>
            <person name="Zhang H."/>
            <person name="O'Toole P.W."/>
        </authorList>
    </citation>
    <scope>NUCLEOTIDE SEQUENCE [LARGE SCALE GENOMIC DNA]</scope>
    <source>
        <strain evidence="1 2">DSM 20534</strain>
    </source>
</reference>
<accession>A0A0R1H0E9</accession>
<evidence type="ECO:0000313" key="1">
    <source>
        <dbReference type="EMBL" id="KRK37121.1"/>
    </source>
</evidence>
<dbReference type="RefSeq" id="WP_056945796.1">
    <property type="nucleotide sequence ID" value="NZ_AZCV01000007.1"/>
</dbReference>
<organism evidence="1 2">
    <name type="scientific">Amylolactobacillus amylotrophicus DSM 20534</name>
    <dbReference type="NCBI Taxonomy" id="1423722"/>
    <lineage>
        <taxon>Bacteria</taxon>
        <taxon>Bacillati</taxon>
        <taxon>Bacillota</taxon>
        <taxon>Bacilli</taxon>
        <taxon>Lactobacillales</taxon>
        <taxon>Lactobacillaceae</taxon>
        <taxon>Amylolactobacillus</taxon>
    </lineage>
</organism>
<comment type="caution">
    <text evidence="1">The sequence shown here is derived from an EMBL/GenBank/DDBJ whole genome shotgun (WGS) entry which is preliminary data.</text>
</comment>
<dbReference type="PANTHER" id="PTHR10000">
    <property type="entry name" value="PHOSPHOSERINE PHOSPHATASE"/>
    <property type="match status" value="1"/>
</dbReference>
<dbReference type="GO" id="GO:0005829">
    <property type="term" value="C:cytosol"/>
    <property type="evidence" value="ECO:0007669"/>
    <property type="project" value="TreeGrafter"/>
</dbReference>
<dbReference type="Gene3D" id="3.30.1240.10">
    <property type="match status" value="1"/>
</dbReference>
<name>A0A0R1H0E9_9LACO</name>
<evidence type="ECO:0008006" key="3">
    <source>
        <dbReference type="Google" id="ProtNLM"/>
    </source>
</evidence>
<dbReference type="Proteomes" id="UP000050909">
    <property type="component" value="Unassembled WGS sequence"/>
</dbReference>
<dbReference type="AlphaFoldDB" id="A0A0R1H0E9"/>
<evidence type="ECO:0000313" key="2">
    <source>
        <dbReference type="Proteomes" id="UP000050909"/>
    </source>
</evidence>
<sequence length="201" mass="22638">MIRAIATDMDGTFLNSAKNYDREQFDRVYAKMCQQDIKFIVASGNQYEQLKAFFPGKADEIAFVSDNGSQIFEHDQLVNATTIPRPVVTHILADVFKLESLKHVTLSGLRSAYILESATPAGRQNARQYYYTLKEVSDFPTVDDDISKINLLVDDAVKDSVTATINERFPTAASMYCGRSVRPVKSCSFKRSIYSSVFLFK</sequence>
<dbReference type="GO" id="GO:0016791">
    <property type="term" value="F:phosphatase activity"/>
    <property type="evidence" value="ECO:0007669"/>
    <property type="project" value="TreeGrafter"/>
</dbReference>
<gene>
    <name evidence="1" type="ORF">FC62_GL001464</name>
</gene>
<dbReference type="Pfam" id="PF08282">
    <property type="entry name" value="Hydrolase_3"/>
    <property type="match status" value="1"/>
</dbReference>
<dbReference type="PATRIC" id="fig|1423722.3.peg.1490"/>
<dbReference type="EMBL" id="AZCV01000007">
    <property type="protein sequence ID" value="KRK37121.1"/>
    <property type="molecule type" value="Genomic_DNA"/>
</dbReference>